<dbReference type="PATRIC" id="fig|1036673.3.peg.4895"/>
<proteinExistence type="predicted"/>
<dbReference type="InterPro" id="IPR050789">
    <property type="entry name" value="Diverse_Enzym_Activities"/>
</dbReference>
<dbReference type="InterPro" id="IPR012338">
    <property type="entry name" value="Beta-lactam/transpept-like"/>
</dbReference>
<feature type="domain" description="Beta-lactamase-related" evidence="2">
    <location>
        <begin position="62"/>
        <end position="362"/>
    </location>
</feature>
<dbReference type="InterPro" id="IPR001466">
    <property type="entry name" value="Beta-lactam-related"/>
</dbReference>
<evidence type="ECO:0000256" key="1">
    <source>
        <dbReference type="SAM" id="MobiDB-lite"/>
    </source>
</evidence>
<dbReference type="SUPFAM" id="SSF56601">
    <property type="entry name" value="beta-lactamase/transpeptidase-like"/>
    <property type="match status" value="1"/>
</dbReference>
<evidence type="ECO:0000259" key="2">
    <source>
        <dbReference type="Pfam" id="PF00144"/>
    </source>
</evidence>
<evidence type="ECO:0000313" key="4">
    <source>
        <dbReference type="Proteomes" id="UP000006620"/>
    </source>
</evidence>
<sequence length="400" mass="43658">MRETNGKNSGSVSPHAWRQETEGTFTAEHGSEAGRSPAGEWPTAGWSTAEPERMGMDSGMLADTIRAFRDRGVRSLVVVRAGMLVAEAYGAGLQPGTPQDVRSVTKSIVSMLAGAALADGRLRSVEQRISDFYPELKNDPKTSQLRIKHLLSMTSGLAWNNAGDHSSIEMMHSEDWVQYILERPAIHMPGRVSTYSNGDAHLLSAVLQQAVGMPLADYAQARLFGPLGITDYRWNADPQGIAIGAWAMALTPRDMAKLGWLYLKGGEWDGARVLPKKWVRESLQRRIVHHYKDGRKGGYGYYWWLKPLVPGLTGGDSSKPSPKLEAFYAAGSGGQRIFVIPALELVAAFTAESPDGEMPEELLNGIVRSIRSETPLQANPEAACRLTQAVSSFKAQPQNV</sequence>
<dbReference type="RefSeq" id="WP_013918962.1">
    <property type="nucleotide sequence ID" value="NC_015690.1"/>
</dbReference>
<dbReference type="EMBL" id="CP002869">
    <property type="protein sequence ID" value="AEI43809.1"/>
    <property type="molecule type" value="Genomic_DNA"/>
</dbReference>
<reference evidence="3 4" key="2">
    <citation type="journal article" date="2013" name="Genome Announc.">
        <title>Genome Sequence of Growth-Improving Paenibacillus mucilaginosus Strain KNP414.</title>
        <authorList>
            <person name="Lu J.J."/>
            <person name="Wang J.F."/>
            <person name="Hu X.F."/>
        </authorList>
    </citation>
    <scope>NUCLEOTIDE SEQUENCE [LARGE SCALE GENOMIC DNA]</scope>
    <source>
        <strain evidence="3 4">KNP414</strain>
    </source>
</reference>
<dbReference type="Pfam" id="PF00144">
    <property type="entry name" value="Beta-lactamase"/>
    <property type="match status" value="1"/>
</dbReference>
<protein>
    <submittedName>
        <fullName evidence="3">Putative Beta-lactamase</fullName>
    </submittedName>
</protein>
<dbReference type="MEROPS" id="S12.A23"/>
<feature type="compositionally biased region" description="Polar residues" evidence="1">
    <location>
        <begin position="1"/>
        <end position="12"/>
    </location>
</feature>
<feature type="region of interest" description="Disordered" evidence="1">
    <location>
        <begin position="1"/>
        <end position="54"/>
    </location>
</feature>
<dbReference type="KEGG" id="pms:KNP414_05285"/>
<accession>F8FE50</accession>
<dbReference type="PANTHER" id="PTHR43283:SF7">
    <property type="entry name" value="BETA-LACTAMASE-RELATED DOMAIN-CONTAINING PROTEIN"/>
    <property type="match status" value="1"/>
</dbReference>
<dbReference type="HOGENOM" id="CLU_030169_1_2_9"/>
<reference evidence="4" key="1">
    <citation type="submission" date="2011-06" db="EMBL/GenBank/DDBJ databases">
        <title>Complete genome sequence of Paenibacillus mucilaginosus KNP414.</title>
        <authorList>
            <person name="Wang J."/>
            <person name="Hu S."/>
            <person name="Hu X."/>
            <person name="Zhang B."/>
            <person name="Dong D."/>
            <person name="Zhang S."/>
            <person name="Zhao K."/>
            <person name="Wu D."/>
        </authorList>
    </citation>
    <scope>NUCLEOTIDE SEQUENCE [LARGE SCALE GENOMIC DNA]</scope>
    <source>
        <strain evidence="4">KNP414</strain>
    </source>
</reference>
<dbReference type="PANTHER" id="PTHR43283">
    <property type="entry name" value="BETA-LACTAMASE-RELATED"/>
    <property type="match status" value="1"/>
</dbReference>
<gene>
    <name evidence="3" type="ordered locus">KNP414_05285</name>
</gene>
<evidence type="ECO:0000313" key="3">
    <source>
        <dbReference type="EMBL" id="AEI43809.1"/>
    </source>
</evidence>
<dbReference type="Proteomes" id="UP000006620">
    <property type="component" value="Chromosome"/>
</dbReference>
<name>F8FE50_PAEMK</name>
<dbReference type="AlphaFoldDB" id="F8FE50"/>
<organism evidence="3 4">
    <name type="scientific">Paenibacillus mucilaginosus (strain KNP414)</name>
    <dbReference type="NCBI Taxonomy" id="1036673"/>
    <lineage>
        <taxon>Bacteria</taxon>
        <taxon>Bacillati</taxon>
        <taxon>Bacillota</taxon>
        <taxon>Bacilli</taxon>
        <taxon>Bacillales</taxon>
        <taxon>Paenibacillaceae</taxon>
        <taxon>Paenibacillus</taxon>
    </lineage>
</organism>
<dbReference type="Gene3D" id="3.40.710.10">
    <property type="entry name" value="DD-peptidase/beta-lactamase superfamily"/>
    <property type="match status" value="1"/>
</dbReference>